<keyword evidence="4" id="KW-1185">Reference proteome</keyword>
<evidence type="ECO:0000313" key="5">
    <source>
        <dbReference type="WBParaSite" id="SRAE_X000121900.1"/>
    </source>
</evidence>
<keyword evidence="2" id="KW-0812">Transmembrane</keyword>
<feature type="compositionally biased region" description="Polar residues" evidence="1">
    <location>
        <begin position="155"/>
        <end position="169"/>
    </location>
</feature>
<evidence type="ECO:0000313" key="4">
    <source>
        <dbReference type="Proteomes" id="UP000035682"/>
    </source>
</evidence>
<feature type="region of interest" description="Disordered" evidence="1">
    <location>
        <begin position="155"/>
        <end position="174"/>
    </location>
</feature>
<reference evidence="4" key="1">
    <citation type="submission" date="2014-09" db="EMBL/GenBank/DDBJ databases">
        <authorList>
            <person name="Martin A.A."/>
        </authorList>
    </citation>
    <scope>NUCLEOTIDE SEQUENCE</scope>
    <source>
        <strain evidence="4">ED321</strain>
    </source>
</reference>
<evidence type="ECO:0000256" key="2">
    <source>
        <dbReference type="SAM" id="Phobius"/>
    </source>
</evidence>
<dbReference type="WormBase" id="SRAE_X000121900">
    <property type="protein sequence ID" value="SRP07792"/>
    <property type="gene ID" value="WBGene00266785"/>
</dbReference>
<gene>
    <name evidence="3 5 6" type="ORF">SRAE_X000121900</name>
</gene>
<sequence length="429" mass="48730">MCCCCPCNIHRHQIHLISYGFVALILIITGLVFTIFAIFQKDSQIGKIWLAGPTTMVVGLVLCGKVIIDWAPAMYRGRHNSIDSIFEEQMALMTPRNNKRYVPLTPQISGPGSFSPYIKCQNINCSCPHHIRRSPASYVNTEFTNSTPISIYSHRNNIQDSPSSNSTVGKKSNHNKFNFNHIPPIIGYQENDEFYKKYNHETLSNKSSNIPLELGNNSNLSHQQPISNYRRFSGSLTKLPNLYTTTPSKLSLNIYGNNKLTNNINSNNTKYNNFCNMSFLKNNECRKTKKCYHNNKINEEYDNCQNFEIYTNKQHKVGLSKNGNHQQILSTIKPVSPTLNCINSPYVVTPEPSTIEEESLCNSTFSHNCLCTQEYRSNSQNSVLDLKKEGTSSLYSLPSVVSGNEIVNYKNHSCYQGETFIINEHKYLI</sequence>
<dbReference type="GeneID" id="36384279"/>
<dbReference type="RefSeq" id="XP_024498682.1">
    <property type="nucleotide sequence ID" value="XM_024646486.1"/>
</dbReference>
<evidence type="ECO:0000313" key="3">
    <source>
        <dbReference type="EMBL" id="CEF59471.1"/>
    </source>
</evidence>
<dbReference type="OrthoDB" id="5869292at2759"/>
<name>A0A090MN41_STRRB</name>
<protein>
    <submittedName>
        <fullName evidence="3 5">Uncharacterized protein</fullName>
    </submittedName>
</protein>
<evidence type="ECO:0000313" key="6">
    <source>
        <dbReference type="WormBase" id="SRAE_X000121900"/>
    </source>
</evidence>
<feature type="transmembrane region" description="Helical" evidence="2">
    <location>
        <begin position="45"/>
        <end position="68"/>
    </location>
</feature>
<feature type="transmembrane region" description="Helical" evidence="2">
    <location>
        <begin position="16"/>
        <end position="39"/>
    </location>
</feature>
<dbReference type="EMBL" id="LN609396">
    <property type="protein sequence ID" value="CEF59471.1"/>
    <property type="molecule type" value="Genomic_DNA"/>
</dbReference>
<keyword evidence="2" id="KW-1133">Transmembrane helix</keyword>
<dbReference type="CTD" id="36384279"/>
<dbReference type="WBParaSite" id="SRAE_X000121900.1">
    <property type="protein sequence ID" value="SRAE_X000121900.1"/>
    <property type="gene ID" value="WBGene00266785"/>
</dbReference>
<proteinExistence type="predicted"/>
<reference evidence="5" key="3">
    <citation type="submission" date="2020-12" db="UniProtKB">
        <authorList>
            <consortium name="WormBaseParasite"/>
        </authorList>
    </citation>
    <scope>IDENTIFICATION</scope>
</reference>
<evidence type="ECO:0000256" key="1">
    <source>
        <dbReference type="SAM" id="MobiDB-lite"/>
    </source>
</evidence>
<dbReference type="AlphaFoldDB" id="A0A090MN41"/>
<dbReference type="Proteomes" id="UP000035682">
    <property type="component" value="Unplaced"/>
</dbReference>
<reference evidence="3" key="2">
    <citation type="submission" date="2014-09" db="EMBL/GenBank/DDBJ databases">
        <authorList>
            <person name="Aslett A.Martin."/>
        </authorList>
    </citation>
    <scope>NUCLEOTIDE SEQUENCE</scope>
    <source>
        <strain evidence="3">ED321 Heterogonic</strain>
    </source>
</reference>
<organism evidence="3">
    <name type="scientific">Strongyloides ratti</name>
    <name type="common">Parasitic roundworm</name>
    <dbReference type="NCBI Taxonomy" id="34506"/>
    <lineage>
        <taxon>Eukaryota</taxon>
        <taxon>Metazoa</taxon>
        <taxon>Ecdysozoa</taxon>
        <taxon>Nematoda</taxon>
        <taxon>Chromadorea</taxon>
        <taxon>Rhabditida</taxon>
        <taxon>Tylenchina</taxon>
        <taxon>Panagrolaimomorpha</taxon>
        <taxon>Strongyloidoidea</taxon>
        <taxon>Strongyloididae</taxon>
        <taxon>Strongyloides</taxon>
    </lineage>
</organism>
<keyword evidence="2" id="KW-0472">Membrane</keyword>
<accession>A0A090MN41</accession>